<comment type="caution">
    <text evidence="2">The sequence shown here is derived from an EMBL/GenBank/DDBJ whole genome shotgun (WGS) entry which is preliminary data.</text>
</comment>
<name>A0A1Y2DN60_9PEZI</name>
<keyword evidence="1" id="KW-1133">Transmembrane helix</keyword>
<accession>A0A1Y2DN60</accession>
<evidence type="ECO:0000256" key="1">
    <source>
        <dbReference type="SAM" id="Phobius"/>
    </source>
</evidence>
<protein>
    <submittedName>
        <fullName evidence="2">Uncharacterized protein</fullName>
    </submittedName>
</protein>
<dbReference type="AlphaFoldDB" id="A0A1Y2DN60"/>
<gene>
    <name evidence="2" type="ORF">BCR38DRAFT_442130</name>
</gene>
<proteinExistence type="predicted"/>
<organism evidence="2 3">
    <name type="scientific">Pseudomassariella vexata</name>
    <dbReference type="NCBI Taxonomy" id="1141098"/>
    <lineage>
        <taxon>Eukaryota</taxon>
        <taxon>Fungi</taxon>
        <taxon>Dikarya</taxon>
        <taxon>Ascomycota</taxon>
        <taxon>Pezizomycotina</taxon>
        <taxon>Sordariomycetes</taxon>
        <taxon>Xylariomycetidae</taxon>
        <taxon>Amphisphaeriales</taxon>
        <taxon>Pseudomassariaceae</taxon>
        <taxon>Pseudomassariella</taxon>
    </lineage>
</organism>
<keyword evidence="3" id="KW-1185">Reference proteome</keyword>
<evidence type="ECO:0000313" key="3">
    <source>
        <dbReference type="Proteomes" id="UP000193689"/>
    </source>
</evidence>
<keyword evidence="1" id="KW-0472">Membrane</keyword>
<dbReference type="InParanoid" id="A0A1Y2DN60"/>
<reference evidence="2 3" key="1">
    <citation type="submission" date="2016-07" db="EMBL/GenBank/DDBJ databases">
        <title>Pervasive Adenine N6-methylation of Active Genes in Fungi.</title>
        <authorList>
            <consortium name="DOE Joint Genome Institute"/>
            <person name="Mondo S.J."/>
            <person name="Dannebaum R.O."/>
            <person name="Kuo R.C."/>
            <person name="Labutti K."/>
            <person name="Haridas S."/>
            <person name="Kuo A."/>
            <person name="Salamov A."/>
            <person name="Ahrendt S.R."/>
            <person name="Lipzen A."/>
            <person name="Sullivan W."/>
            <person name="Andreopoulos W.B."/>
            <person name="Clum A."/>
            <person name="Lindquist E."/>
            <person name="Daum C."/>
            <person name="Ramamoorthy G.K."/>
            <person name="Gryganskyi A."/>
            <person name="Culley D."/>
            <person name="Magnuson J.K."/>
            <person name="James T.Y."/>
            <person name="O'Malley M.A."/>
            <person name="Stajich J.E."/>
            <person name="Spatafora J.W."/>
            <person name="Visel A."/>
            <person name="Grigoriev I.V."/>
        </authorList>
    </citation>
    <scope>NUCLEOTIDE SEQUENCE [LARGE SCALE GENOMIC DNA]</scope>
    <source>
        <strain evidence="2 3">CBS 129021</strain>
    </source>
</reference>
<keyword evidence="1" id="KW-0812">Transmembrane</keyword>
<sequence>MSEKPKDVSLLFLCQCWMPCLQFLYTLAMYISRPIAVWYAICIVFFVPNVAKVPKHISD</sequence>
<dbReference type="EMBL" id="MCFJ01000011">
    <property type="protein sequence ID" value="ORY60677.1"/>
    <property type="molecule type" value="Genomic_DNA"/>
</dbReference>
<feature type="transmembrane region" description="Helical" evidence="1">
    <location>
        <begin position="12"/>
        <end position="31"/>
    </location>
</feature>
<dbReference type="Proteomes" id="UP000193689">
    <property type="component" value="Unassembled WGS sequence"/>
</dbReference>
<dbReference type="RefSeq" id="XP_040712904.1">
    <property type="nucleotide sequence ID" value="XM_040860793.1"/>
</dbReference>
<evidence type="ECO:0000313" key="2">
    <source>
        <dbReference type="EMBL" id="ORY60677.1"/>
    </source>
</evidence>
<feature type="transmembrane region" description="Helical" evidence="1">
    <location>
        <begin position="37"/>
        <end position="54"/>
    </location>
</feature>
<dbReference type="GeneID" id="63777005"/>